<dbReference type="PANTHER" id="PTHR33463">
    <property type="entry name" value="NB-ARC DOMAIN-CONTAINING PROTEIN-RELATED"/>
    <property type="match status" value="1"/>
</dbReference>
<dbReference type="InterPro" id="IPR042197">
    <property type="entry name" value="Apaf_helical"/>
</dbReference>
<dbReference type="Gene3D" id="1.10.8.430">
    <property type="entry name" value="Helical domain of apoptotic protease-activating factors"/>
    <property type="match status" value="1"/>
</dbReference>
<organism evidence="3 4">
    <name type="scientific">Malus domestica</name>
    <name type="common">Apple</name>
    <name type="synonym">Pyrus malus</name>
    <dbReference type="NCBI Taxonomy" id="3750"/>
    <lineage>
        <taxon>Eukaryota</taxon>
        <taxon>Viridiplantae</taxon>
        <taxon>Streptophyta</taxon>
        <taxon>Embryophyta</taxon>
        <taxon>Tracheophyta</taxon>
        <taxon>Spermatophyta</taxon>
        <taxon>Magnoliopsida</taxon>
        <taxon>eudicotyledons</taxon>
        <taxon>Gunneridae</taxon>
        <taxon>Pentapetalae</taxon>
        <taxon>rosids</taxon>
        <taxon>fabids</taxon>
        <taxon>Rosales</taxon>
        <taxon>Rosaceae</taxon>
        <taxon>Amygdaloideae</taxon>
        <taxon>Maleae</taxon>
        <taxon>Malus</taxon>
    </lineage>
</organism>
<gene>
    <name evidence="3" type="ORF">DVH24_027438</name>
</gene>
<evidence type="ECO:0000256" key="2">
    <source>
        <dbReference type="ARBA" id="ARBA00022821"/>
    </source>
</evidence>
<protein>
    <submittedName>
        <fullName evidence="3">Uncharacterized protein</fullName>
    </submittedName>
</protein>
<dbReference type="GO" id="GO:0006952">
    <property type="term" value="P:defense response"/>
    <property type="evidence" value="ECO:0007669"/>
    <property type="project" value="UniProtKB-KW"/>
</dbReference>
<dbReference type="SUPFAM" id="SSF52540">
    <property type="entry name" value="P-loop containing nucleoside triphosphate hydrolases"/>
    <property type="match status" value="1"/>
</dbReference>
<dbReference type="FunFam" id="1.10.8.430:FF:000003">
    <property type="entry name" value="Probable disease resistance protein At5g66910"/>
    <property type="match status" value="1"/>
</dbReference>
<evidence type="ECO:0000256" key="1">
    <source>
        <dbReference type="ARBA" id="ARBA00022741"/>
    </source>
</evidence>
<dbReference type="GO" id="GO:0043531">
    <property type="term" value="F:ADP binding"/>
    <property type="evidence" value="ECO:0007669"/>
    <property type="project" value="InterPro"/>
</dbReference>
<keyword evidence="1" id="KW-0547">Nucleotide-binding</keyword>
<dbReference type="PANTHER" id="PTHR33463:SF220">
    <property type="entry name" value="NB-ARC DOMAIN-CONTAINING PROTEIN"/>
    <property type="match status" value="1"/>
</dbReference>
<keyword evidence="4" id="KW-1185">Reference proteome</keyword>
<evidence type="ECO:0000313" key="4">
    <source>
        <dbReference type="Proteomes" id="UP000290289"/>
    </source>
</evidence>
<dbReference type="InterPro" id="IPR050905">
    <property type="entry name" value="Plant_NBS-LRR"/>
</dbReference>
<dbReference type="GO" id="GO:0005524">
    <property type="term" value="F:ATP binding"/>
    <property type="evidence" value="ECO:0007669"/>
    <property type="project" value="UniProtKB-KW"/>
</dbReference>
<evidence type="ECO:0000313" key="3">
    <source>
        <dbReference type="EMBL" id="RXH67318.1"/>
    </source>
</evidence>
<sequence>MGAHKKIKVECLAWDKAWTLFPEKVGDGTLYIHPDIPTLAEVVAKVCDGLPLALITVGRAMAGKKTPREWSHGIQVLKRSASELSGNDDYVNMHYVIRDMALWLVFECSKAKDNFLVPTDILHCSEMEQTISSRQLRKAEEVLDNLNSFAKLNSLILINLSKLMNIYANAVPSPLTVHNSTSSHWIPV</sequence>
<dbReference type="EMBL" id="RDQH01000343">
    <property type="protein sequence ID" value="RXH67318.1"/>
    <property type="molecule type" value="Genomic_DNA"/>
</dbReference>
<name>A0A498H7F5_MALDO</name>
<dbReference type="InterPro" id="IPR027417">
    <property type="entry name" value="P-loop_NTPase"/>
</dbReference>
<reference evidence="3 4" key="1">
    <citation type="submission" date="2018-10" db="EMBL/GenBank/DDBJ databases">
        <title>A high-quality apple genome assembly.</title>
        <authorList>
            <person name="Hu J."/>
        </authorList>
    </citation>
    <scope>NUCLEOTIDE SEQUENCE [LARGE SCALE GENOMIC DNA]</scope>
    <source>
        <strain evidence="4">cv. HFTH1</strain>
        <tissue evidence="3">Young leaf</tissue>
    </source>
</reference>
<comment type="caution">
    <text evidence="3">The sequence shown here is derived from an EMBL/GenBank/DDBJ whole genome shotgun (WGS) entry which is preliminary data.</text>
</comment>
<keyword evidence="2" id="KW-0611">Plant defense</keyword>
<proteinExistence type="predicted"/>
<dbReference type="Proteomes" id="UP000290289">
    <property type="component" value="Chromosome 17"/>
</dbReference>
<dbReference type="AlphaFoldDB" id="A0A498H7F5"/>
<accession>A0A498H7F5</accession>